<evidence type="ECO:0000256" key="5">
    <source>
        <dbReference type="ARBA" id="ARBA00048763"/>
    </source>
</evidence>
<evidence type="ECO:0000256" key="2">
    <source>
        <dbReference type="ARBA" id="ARBA00025783"/>
    </source>
</evidence>
<feature type="compositionally biased region" description="Basic residues" evidence="8">
    <location>
        <begin position="431"/>
        <end position="440"/>
    </location>
</feature>
<dbReference type="Gene3D" id="3.40.50.150">
    <property type="entry name" value="Vaccinia Virus protein VP39"/>
    <property type="match status" value="1"/>
</dbReference>
<accession>A0A7S3JZT5</accession>
<sequence>MNAEDLLKAELGQELFASIGGRSDGLAAMKARLHHRRRSKHSSSHEEKKRFRILHCDEEETRWKMAILNAARDYLDNDQIVAIRCRREAAENGWAALLKLYKAKIKIECNRENAHASIGGFVAMSGPIAWCLGGWQSQRAVQDAAATVVAEAKRRAMEGRRDFFVVRPIPTFGKDEMTARLDHLFTTIPDRHLLQLDEEAAYSVSNETTAAKISTICAECKPTTIIDATACVGGNTVAFARRFDHVIAFEIDAEKIRMLKHNLTHVRQHLSITQVQIHHGDCLELLPNILTKVTAPVLVFADPPWGGRNYKFQAKPDVHLKTQQAASTLHSLLNIVASHSAVTHLALKLPFNFDSASLVSTISSKLQTHQIYALSTKVQLLLFTFLRSSSLPPALSSGSDRNKRVREKNNENHLLLGNGQSSLSSSPPHKVVLKKKRKKSLSSLSSP</sequence>
<evidence type="ECO:0000313" key="9">
    <source>
        <dbReference type="EMBL" id="CAE0368821.1"/>
    </source>
</evidence>
<dbReference type="InterPro" id="IPR002052">
    <property type="entry name" value="DNA_methylase_N6_adenine_CS"/>
</dbReference>
<evidence type="ECO:0000256" key="7">
    <source>
        <dbReference type="ARBA" id="ARBA00049790"/>
    </source>
</evidence>
<dbReference type="GO" id="GO:0003676">
    <property type="term" value="F:nucleic acid binding"/>
    <property type="evidence" value="ECO:0007669"/>
    <property type="project" value="InterPro"/>
</dbReference>
<protein>
    <recommendedName>
        <fullName evidence="1">Trimethylguanosine synthase</fullName>
    </recommendedName>
    <alternativeName>
        <fullName evidence="7">Cap-specific guanine-N(2) methyltransferase</fullName>
    </alternativeName>
</protein>
<dbReference type="InterPro" id="IPR029063">
    <property type="entry name" value="SAM-dependent_MTases_sf"/>
</dbReference>
<comment type="catalytic activity">
    <reaction evidence="3">
        <text>a 5'-end (N(2),N(7)-dimethyl 5'-triphosphoguanosine)-ribonucleoside in snoRNA + S-adenosyl-L-methionine = a 5'-end (N(2),N(2),N(7)-trimethyl 5'-triphosphoguanosine)-ribonucleoside in snoRNA + S-adenosyl-L-homocysteine + H(+)</text>
        <dbReference type="Rhea" id="RHEA:78507"/>
        <dbReference type="Rhea" id="RHEA-COMP:19088"/>
        <dbReference type="Rhea" id="RHEA-COMP:19090"/>
        <dbReference type="ChEBI" id="CHEBI:15378"/>
        <dbReference type="ChEBI" id="CHEBI:57856"/>
        <dbReference type="ChEBI" id="CHEBI:59789"/>
        <dbReference type="ChEBI" id="CHEBI:167623"/>
        <dbReference type="ChEBI" id="CHEBI:172880"/>
    </reaction>
    <physiologicalReaction direction="left-to-right" evidence="3">
        <dbReference type="Rhea" id="RHEA:78508"/>
    </physiologicalReaction>
</comment>
<gene>
    <name evidence="9" type="ORF">ALAG00032_LOCUS9584</name>
</gene>
<evidence type="ECO:0000256" key="6">
    <source>
        <dbReference type="ARBA" id="ARBA00049075"/>
    </source>
</evidence>
<reference evidence="9" key="1">
    <citation type="submission" date="2021-01" db="EMBL/GenBank/DDBJ databases">
        <authorList>
            <person name="Corre E."/>
            <person name="Pelletier E."/>
            <person name="Niang G."/>
            <person name="Scheremetjew M."/>
            <person name="Finn R."/>
            <person name="Kale V."/>
            <person name="Holt S."/>
            <person name="Cochrane G."/>
            <person name="Meng A."/>
            <person name="Brown T."/>
            <person name="Cohen L."/>
        </authorList>
    </citation>
    <scope>NUCLEOTIDE SEQUENCE</scope>
    <source>
        <strain evidence="9">CCMP1510</strain>
    </source>
</reference>
<dbReference type="PROSITE" id="PS00092">
    <property type="entry name" value="N6_MTASE"/>
    <property type="match status" value="1"/>
</dbReference>
<evidence type="ECO:0000256" key="8">
    <source>
        <dbReference type="SAM" id="MobiDB-lite"/>
    </source>
</evidence>
<dbReference type="PANTHER" id="PTHR14741:SF32">
    <property type="entry name" value="TRIMETHYLGUANOSINE SYNTHASE"/>
    <property type="match status" value="1"/>
</dbReference>
<comment type="catalytic activity">
    <reaction evidence="4">
        <text>a 5'-end (N(7)-methyl 5'-triphosphoguanosine)-ribonucleoside in snoRNA + S-adenosyl-L-methionine = a 5'-end (N(2),N(7)-dimethyl 5'-triphosphoguanosine)-ribonucleoside in snoRNA + S-adenosyl-L-homocysteine + H(+)</text>
        <dbReference type="Rhea" id="RHEA:78475"/>
        <dbReference type="Rhea" id="RHEA-COMP:19086"/>
        <dbReference type="Rhea" id="RHEA-COMP:19088"/>
        <dbReference type="ChEBI" id="CHEBI:15378"/>
        <dbReference type="ChEBI" id="CHEBI:57856"/>
        <dbReference type="ChEBI" id="CHEBI:59789"/>
        <dbReference type="ChEBI" id="CHEBI:156461"/>
        <dbReference type="ChEBI" id="CHEBI:172880"/>
    </reaction>
    <physiologicalReaction direction="left-to-right" evidence="4">
        <dbReference type="Rhea" id="RHEA:78476"/>
    </physiologicalReaction>
</comment>
<dbReference type="PANTHER" id="PTHR14741">
    <property type="entry name" value="S-ADENOSYLMETHIONINE-DEPENDENT METHYLTRANSFERASE RELATED"/>
    <property type="match status" value="1"/>
</dbReference>
<comment type="catalytic activity">
    <reaction evidence="6">
        <text>a 5'-end (N(7)-methyl 5'-triphosphoguanosine)-ribonucleoside in snRNA + S-adenosyl-L-methionine = a 5'-end (N(2),N(7)-dimethyl 5'-triphosphoguanosine)-ribonucleoside in snRNA + S-adenosyl-L-homocysteine + H(+)</text>
        <dbReference type="Rhea" id="RHEA:78471"/>
        <dbReference type="Rhea" id="RHEA-COMP:19085"/>
        <dbReference type="Rhea" id="RHEA-COMP:19087"/>
        <dbReference type="ChEBI" id="CHEBI:15378"/>
        <dbReference type="ChEBI" id="CHEBI:57856"/>
        <dbReference type="ChEBI" id="CHEBI:59789"/>
        <dbReference type="ChEBI" id="CHEBI:156461"/>
        <dbReference type="ChEBI" id="CHEBI:172880"/>
    </reaction>
    <physiologicalReaction direction="left-to-right" evidence="6">
        <dbReference type="Rhea" id="RHEA:78472"/>
    </physiologicalReaction>
</comment>
<dbReference type="AlphaFoldDB" id="A0A7S3JZT5"/>
<dbReference type="EMBL" id="HBIJ01014274">
    <property type="protein sequence ID" value="CAE0368821.1"/>
    <property type="molecule type" value="Transcribed_RNA"/>
</dbReference>
<evidence type="ECO:0000256" key="1">
    <source>
        <dbReference type="ARBA" id="ARBA00018517"/>
    </source>
</evidence>
<feature type="region of interest" description="Disordered" evidence="8">
    <location>
        <begin position="392"/>
        <end position="447"/>
    </location>
</feature>
<organism evidence="9">
    <name type="scientific">Aureoumbra lagunensis</name>
    <dbReference type="NCBI Taxonomy" id="44058"/>
    <lineage>
        <taxon>Eukaryota</taxon>
        <taxon>Sar</taxon>
        <taxon>Stramenopiles</taxon>
        <taxon>Ochrophyta</taxon>
        <taxon>Pelagophyceae</taxon>
        <taxon>Pelagomonadales</taxon>
        <taxon>Aureoumbra</taxon>
    </lineage>
</organism>
<dbReference type="SUPFAM" id="SSF53335">
    <property type="entry name" value="S-adenosyl-L-methionine-dependent methyltransferases"/>
    <property type="match status" value="1"/>
</dbReference>
<comment type="similarity">
    <text evidence="2">Belongs to the methyltransferase superfamily. Trimethylguanosine synthase family.</text>
</comment>
<name>A0A7S3JZT5_9STRA</name>
<dbReference type="GO" id="GO:0005634">
    <property type="term" value="C:nucleus"/>
    <property type="evidence" value="ECO:0007669"/>
    <property type="project" value="TreeGrafter"/>
</dbReference>
<dbReference type="Pfam" id="PF09445">
    <property type="entry name" value="Methyltransf_15"/>
    <property type="match status" value="1"/>
</dbReference>
<dbReference type="InterPro" id="IPR019012">
    <property type="entry name" value="RNA_cap_Gua-N2-MeTrfase"/>
</dbReference>
<evidence type="ECO:0000256" key="3">
    <source>
        <dbReference type="ARBA" id="ARBA00047418"/>
    </source>
</evidence>
<comment type="catalytic activity">
    <reaction evidence="5">
        <text>a 5'-end (N(2),N(7)-dimethyl 5'-triphosphoguanosine)-ribonucleoside in snRNA + S-adenosyl-L-methionine = a 5'-end (N(2),N(2),N(7)-trimethyl 5'-triphosphoguanosine)-ribonucleoside in snRNA + S-adenosyl-L-homocysteine + H(+)</text>
        <dbReference type="Rhea" id="RHEA:78479"/>
        <dbReference type="Rhea" id="RHEA-COMP:19087"/>
        <dbReference type="Rhea" id="RHEA-COMP:19089"/>
        <dbReference type="ChEBI" id="CHEBI:15378"/>
        <dbReference type="ChEBI" id="CHEBI:57856"/>
        <dbReference type="ChEBI" id="CHEBI:59789"/>
        <dbReference type="ChEBI" id="CHEBI:167623"/>
        <dbReference type="ChEBI" id="CHEBI:172880"/>
    </reaction>
    <physiologicalReaction direction="left-to-right" evidence="5">
        <dbReference type="Rhea" id="RHEA:78480"/>
    </physiologicalReaction>
</comment>
<dbReference type="GO" id="GO:0071164">
    <property type="term" value="F:RNA cap trimethylguanosine synthase activity"/>
    <property type="evidence" value="ECO:0007669"/>
    <property type="project" value="TreeGrafter"/>
</dbReference>
<evidence type="ECO:0000256" key="4">
    <source>
        <dbReference type="ARBA" id="ARBA00048740"/>
    </source>
</evidence>
<feature type="compositionally biased region" description="Low complexity" evidence="8">
    <location>
        <begin position="412"/>
        <end position="430"/>
    </location>
</feature>
<proteinExistence type="inferred from homology"/>